<reference evidence="2" key="1">
    <citation type="submission" date="2018-04" db="EMBL/GenBank/DDBJ databases">
        <authorList>
            <person name="Jy Z."/>
        </authorList>
    </citation>
    <scope>NUCLEOTIDE SEQUENCE</scope>
    <source>
        <strain evidence="3">AS13</strain>
        <strain evidence="2">LA18</strain>
    </source>
</reference>
<dbReference type="Pfam" id="PF12802">
    <property type="entry name" value="MarR_2"/>
    <property type="match status" value="1"/>
</dbReference>
<name>A0AAW7MH52_9BURK</name>
<proteinExistence type="predicted"/>
<dbReference type="InterPro" id="IPR036390">
    <property type="entry name" value="WH_DNA-bd_sf"/>
</dbReference>
<dbReference type="InterPro" id="IPR036388">
    <property type="entry name" value="WH-like_DNA-bd_sf"/>
</dbReference>
<feature type="domain" description="HTH marR-type" evidence="1">
    <location>
        <begin position="13"/>
        <end position="147"/>
    </location>
</feature>
<dbReference type="PANTHER" id="PTHR33164">
    <property type="entry name" value="TRANSCRIPTIONAL REGULATOR, MARR FAMILY"/>
    <property type="match status" value="1"/>
</dbReference>
<dbReference type="AlphaFoldDB" id="A0AAW7MH52"/>
<protein>
    <submittedName>
        <fullName evidence="2">MarR family transcriptional regulator</fullName>
    </submittedName>
</protein>
<dbReference type="PANTHER" id="PTHR33164:SF99">
    <property type="entry name" value="MARR FAMILY REGULATORY PROTEIN"/>
    <property type="match status" value="1"/>
</dbReference>
<dbReference type="InterPro" id="IPR000835">
    <property type="entry name" value="HTH_MarR-typ"/>
</dbReference>
<evidence type="ECO:0000313" key="2">
    <source>
        <dbReference type="EMBL" id="MDN4572083.1"/>
    </source>
</evidence>
<dbReference type="GO" id="GO:0006950">
    <property type="term" value="P:response to stress"/>
    <property type="evidence" value="ECO:0007669"/>
    <property type="project" value="TreeGrafter"/>
</dbReference>
<dbReference type="GO" id="GO:0003700">
    <property type="term" value="F:DNA-binding transcription factor activity"/>
    <property type="evidence" value="ECO:0007669"/>
    <property type="project" value="InterPro"/>
</dbReference>
<evidence type="ECO:0000313" key="4">
    <source>
        <dbReference type="Proteomes" id="UP001172788"/>
    </source>
</evidence>
<sequence length="163" mass="17890">MKKKVHTPAGGLVESLIDEVLRLRGRVLSATRAMNESRGLSSHSQGLILSAVARAVEPPTVARIARSLDLTRQSVQRTANELADAGLVAFEDNPFHKRAKQLVMTPTGWALYERDADFRGQWADDIGAAVGEEALAQAVQTLRRMRKHLEHPDSDNAEVDDLS</sequence>
<dbReference type="PROSITE" id="PS50995">
    <property type="entry name" value="HTH_MARR_2"/>
    <property type="match status" value="1"/>
</dbReference>
<dbReference type="SUPFAM" id="SSF46785">
    <property type="entry name" value="Winged helix' DNA-binding domain"/>
    <property type="match status" value="1"/>
</dbReference>
<dbReference type="Proteomes" id="UP001172788">
    <property type="component" value="Unassembled WGS sequence"/>
</dbReference>
<dbReference type="SMART" id="SM00347">
    <property type="entry name" value="HTH_MARR"/>
    <property type="match status" value="1"/>
</dbReference>
<organism evidence="2 5">
    <name type="scientific">Pandoraea cepalis</name>
    <dbReference type="NCBI Taxonomy" id="2508294"/>
    <lineage>
        <taxon>Bacteria</taxon>
        <taxon>Pseudomonadati</taxon>
        <taxon>Pseudomonadota</taxon>
        <taxon>Betaproteobacteria</taxon>
        <taxon>Burkholderiales</taxon>
        <taxon>Burkholderiaceae</taxon>
        <taxon>Pandoraea</taxon>
    </lineage>
</organism>
<evidence type="ECO:0000259" key="1">
    <source>
        <dbReference type="PROSITE" id="PS50995"/>
    </source>
</evidence>
<dbReference type="Proteomes" id="UP001172791">
    <property type="component" value="Unassembled WGS sequence"/>
</dbReference>
<dbReference type="Gene3D" id="1.10.10.10">
    <property type="entry name" value="Winged helix-like DNA-binding domain superfamily/Winged helix DNA-binding domain"/>
    <property type="match status" value="1"/>
</dbReference>
<dbReference type="EMBL" id="QAID01000024">
    <property type="protein sequence ID" value="MDN4576739.1"/>
    <property type="molecule type" value="Genomic_DNA"/>
</dbReference>
<comment type="caution">
    <text evidence="2">The sequence shown here is derived from an EMBL/GenBank/DDBJ whole genome shotgun (WGS) entry which is preliminary data.</text>
</comment>
<dbReference type="InterPro" id="IPR039422">
    <property type="entry name" value="MarR/SlyA-like"/>
</dbReference>
<dbReference type="EMBL" id="QAIC01000025">
    <property type="protein sequence ID" value="MDN4572083.1"/>
    <property type="molecule type" value="Genomic_DNA"/>
</dbReference>
<evidence type="ECO:0000313" key="3">
    <source>
        <dbReference type="EMBL" id="MDN4576739.1"/>
    </source>
</evidence>
<keyword evidence="4" id="KW-1185">Reference proteome</keyword>
<gene>
    <name evidence="2" type="ORF">DBA34_02195</name>
    <name evidence="3" type="ORF">DBB29_01160</name>
</gene>
<accession>A0AAW7MH52</accession>
<evidence type="ECO:0000313" key="5">
    <source>
        <dbReference type="Proteomes" id="UP001172791"/>
    </source>
</evidence>